<dbReference type="AlphaFoldDB" id="A0A1M6CH59"/>
<dbReference type="PIRSF" id="PIRSF001439">
    <property type="entry name" value="CryM"/>
    <property type="match status" value="1"/>
</dbReference>
<dbReference type="InterPro" id="IPR003462">
    <property type="entry name" value="ODC_Mu_crystall"/>
</dbReference>
<dbReference type="STRING" id="1122184.SAMN02745176_00765"/>
<proteinExistence type="predicted"/>
<dbReference type="PANTHER" id="PTHR13812">
    <property type="entry name" value="KETIMINE REDUCTASE MU-CRYSTALLIN"/>
    <property type="match status" value="1"/>
</dbReference>
<evidence type="ECO:0000313" key="1">
    <source>
        <dbReference type="EMBL" id="SHI60084.1"/>
    </source>
</evidence>
<reference evidence="1 2" key="1">
    <citation type="submission" date="2016-11" db="EMBL/GenBank/DDBJ databases">
        <authorList>
            <person name="Jaros S."/>
            <person name="Januszkiewicz K."/>
            <person name="Wedrychowicz H."/>
        </authorList>
    </citation>
    <scope>NUCLEOTIDE SEQUENCE [LARGE SCALE GENOMIC DNA]</scope>
    <source>
        <strain evidence="1 2">DSM 19022</strain>
    </source>
</reference>
<dbReference type="EMBL" id="FQZS01000005">
    <property type="protein sequence ID" value="SHI60084.1"/>
    <property type="molecule type" value="Genomic_DNA"/>
</dbReference>
<protein>
    <submittedName>
        <fullName evidence="1">Ornithine cyclodeaminase</fullName>
    </submittedName>
</protein>
<dbReference type="Proteomes" id="UP000184442">
    <property type="component" value="Unassembled WGS sequence"/>
</dbReference>
<dbReference type="PANTHER" id="PTHR13812:SF19">
    <property type="entry name" value="KETIMINE REDUCTASE MU-CRYSTALLIN"/>
    <property type="match status" value="1"/>
</dbReference>
<dbReference type="Gene3D" id="3.30.1780.10">
    <property type="entry name" value="ornithine cyclodeaminase, domain 1"/>
    <property type="match status" value="1"/>
</dbReference>
<accession>A0A1M6CH59</accession>
<dbReference type="OrthoDB" id="9792005at2"/>
<dbReference type="GO" id="GO:0005737">
    <property type="term" value="C:cytoplasm"/>
    <property type="evidence" value="ECO:0007669"/>
    <property type="project" value="TreeGrafter"/>
</dbReference>
<dbReference type="InterPro" id="IPR036291">
    <property type="entry name" value="NAD(P)-bd_dom_sf"/>
</dbReference>
<dbReference type="RefSeq" id="WP_073024708.1">
    <property type="nucleotide sequence ID" value="NZ_FQZS01000005.1"/>
</dbReference>
<keyword evidence="2" id="KW-1185">Reference proteome</keyword>
<gene>
    <name evidence="1" type="ORF">SAMN02745176_00765</name>
</gene>
<name>A0A1M6CH59_9FIRM</name>
<dbReference type="Pfam" id="PF02423">
    <property type="entry name" value="OCD_Mu_crystall"/>
    <property type="match status" value="1"/>
</dbReference>
<dbReference type="InterPro" id="IPR023401">
    <property type="entry name" value="ODC_N"/>
</dbReference>
<dbReference type="Gene3D" id="3.40.50.720">
    <property type="entry name" value="NAD(P)-binding Rossmann-like Domain"/>
    <property type="match status" value="1"/>
</dbReference>
<dbReference type="SUPFAM" id="SSF51735">
    <property type="entry name" value="NAD(P)-binding Rossmann-fold domains"/>
    <property type="match status" value="1"/>
</dbReference>
<sequence>MIYLNEKALFDLADYNELISVIEKSMSVYEEKRFVMPDRISVSNGNETYLYMPCFTDEVKGTKILTIYPNNAQIDIPTIQGVVLLNDNRTGKIRCIMDGAALTALRTGAVGAAGIKHTTNENCQALGVVGTGVQGFYQCVFAAKVRDIKKINVFNRSVAKAEAFKQRLNQVLGNTEINVCDNTEKLIEASEIIITATTSFEPVLPDDGSLLVGKHFIGIGSYKPQMREYPKALFDVVERVFVDIDYAKEESGDLCKPLEEHWISEDKISTLGSIIGKEKPEYGTTLYKSVGGAIFDVYVGDYFMNKAEKNGIGQILF</sequence>
<organism evidence="1 2">
    <name type="scientific">Lutispora thermophila DSM 19022</name>
    <dbReference type="NCBI Taxonomy" id="1122184"/>
    <lineage>
        <taxon>Bacteria</taxon>
        <taxon>Bacillati</taxon>
        <taxon>Bacillota</taxon>
        <taxon>Clostridia</taxon>
        <taxon>Lutisporales</taxon>
        <taxon>Lutisporaceae</taxon>
        <taxon>Lutispora</taxon>
    </lineage>
</organism>
<evidence type="ECO:0000313" key="2">
    <source>
        <dbReference type="Proteomes" id="UP000184442"/>
    </source>
</evidence>